<comment type="caution">
    <text evidence="2">The sequence shown here is derived from an EMBL/GenBank/DDBJ whole genome shotgun (WGS) entry which is preliminary data.</text>
</comment>
<gene>
    <name evidence="2" type="ORF">CYMTET_37296</name>
</gene>
<evidence type="ECO:0000313" key="2">
    <source>
        <dbReference type="EMBL" id="KAK3253455.1"/>
    </source>
</evidence>
<feature type="non-terminal residue" evidence="2">
    <location>
        <position position="1"/>
    </location>
</feature>
<name>A0AAE0CGE4_9CHLO</name>
<dbReference type="Gene3D" id="3.40.50.150">
    <property type="entry name" value="Vaccinia Virus protein VP39"/>
    <property type="match status" value="1"/>
</dbReference>
<evidence type="ECO:0000313" key="3">
    <source>
        <dbReference type="Proteomes" id="UP001190700"/>
    </source>
</evidence>
<dbReference type="EMBL" id="LGRX02024834">
    <property type="protein sequence ID" value="KAK3253455.1"/>
    <property type="molecule type" value="Genomic_DNA"/>
</dbReference>
<dbReference type="PANTHER" id="PTHR13369">
    <property type="match status" value="1"/>
</dbReference>
<sequence>VESLLAVLRGAGLTHDGTVLADFGSGSGNLALPLSYLLPQCTFLCLDIKSRAIDLLNERAAAADLTNIYAYVGTIQEFEQPFDACLALHVCGAATDYAMMKAVERRVPYVMSPCCIGKLHRTVHGRGLDLVNLDPAASGEKSLRGMQVRYPRSRWMRRLVAADEFVSLAAAADYSGHSGVSGYDANSEEGRIPRFAKAAVEADRNASAREEAGYSTHLMKLLYPQACVRNDLLIGQPASEEDYFSRYVERPAEAGIAQWGDEEGSSATTTV</sequence>
<dbReference type="InterPro" id="IPR029063">
    <property type="entry name" value="SAM-dependent_MTases_sf"/>
</dbReference>
<evidence type="ECO:0000259" key="1">
    <source>
        <dbReference type="Pfam" id="PF13679"/>
    </source>
</evidence>
<dbReference type="SUPFAM" id="SSF53335">
    <property type="entry name" value="S-adenosyl-L-methionine-dependent methyltransferases"/>
    <property type="match status" value="1"/>
</dbReference>
<dbReference type="AlphaFoldDB" id="A0AAE0CGE4"/>
<organism evidence="2 3">
    <name type="scientific">Cymbomonas tetramitiformis</name>
    <dbReference type="NCBI Taxonomy" id="36881"/>
    <lineage>
        <taxon>Eukaryota</taxon>
        <taxon>Viridiplantae</taxon>
        <taxon>Chlorophyta</taxon>
        <taxon>Pyramimonadophyceae</taxon>
        <taxon>Pyramimonadales</taxon>
        <taxon>Pyramimonadaceae</taxon>
        <taxon>Cymbomonas</taxon>
    </lineage>
</organism>
<feature type="domain" description="Methyltransferase" evidence="1">
    <location>
        <begin position="15"/>
        <end position="120"/>
    </location>
</feature>
<dbReference type="InterPro" id="IPR025714">
    <property type="entry name" value="Methyltranfer_dom"/>
</dbReference>
<keyword evidence="3" id="KW-1185">Reference proteome</keyword>
<dbReference type="PANTHER" id="PTHR13369:SF0">
    <property type="entry name" value="GLUTATHIONE S-TRANSFERASE C-TERMINAL DOMAIN-CONTAINING PROTEIN"/>
    <property type="match status" value="1"/>
</dbReference>
<accession>A0AAE0CGE4</accession>
<protein>
    <recommendedName>
        <fullName evidence="1">Methyltransferase domain-containing protein</fullName>
    </recommendedName>
</protein>
<reference evidence="2 3" key="1">
    <citation type="journal article" date="2015" name="Genome Biol. Evol.">
        <title>Comparative Genomics of a Bacterivorous Green Alga Reveals Evolutionary Causalities and Consequences of Phago-Mixotrophic Mode of Nutrition.</title>
        <authorList>
            <person name="Burns J.A."/>
            <person name="Paasch A."/>
            <person name="Narechania A."/>
            <person name="Kim E."/>
        </authorList>
    </citation>
    <scope>NUCLEOTIDE SEQUENCE [LARGE SCALE GENOMIC DNA]</scope>
    <source>
        <strain evidence="2 3">PLY_AMNH</strain>
    </source>
</reference>
<dbReference type="Proteomes" id="UP001190700">
    <property type="component" value="Unassembled WGS sequence"/>
</dbReference>
<dbReference type="GO" id="GO:0005737">
    <property type="term" value="C:cytoplasm"/>
    <property type="evidence" value="ECO:0007669"/>
    <property type="project" value="TreeGrafter"/>
</dbReference>
<dbReference type="Pfam" id="PF13679">
    <property type="entry name" value="Methyltransf_32"/>
    <property type="match status" value="1"/>
</dbReference>
<proteinExistence type="predicted"/>